<organism evidence="2 3">
    <name type="scientific">Gemmata palustris</name>
    <dbReference type="NCBI Taxonomy" id="2822762"/>
    <lineage>
        <taxon>Bacteria</taxon>
        <taxon>Pseudomonadati</taxon>
        <taxon>Planctomycetota</taxon>
        <taxon>Planctomycetia</taxon>
        <taxon>Gemmatales</taxon>
        <taxon>Gemmataceae</taxon>
        <taxon>Gemmata</taxon>
    </lineage>
</organism>
<dbReference type="Pfam" id="PF05345">
    <property type="entry name" value="He_PIG"/>
    <property type="match status" value="1"/>
</dbReference>
<evidence type="ECO:0000256" key="1">
    <source>
        <dbReference type="SAM" id="SignalP"/>
    </source>
</evidence>
<dbReference type="SUPFAM" id="SSF50494">
    <property type="entry name" value="Trypsin-like serine proteases"/>
    <property type="match status" value="1"/>
</dbReference>
<dbReference type="EMBL" id="JAGKQQ010000001">
    <property type="protein sequence ID" value="MBP3957569.1"/>
    <property type="molecule type" value="Genomic_DNA"/>
</dbReference>
<dbReference type="InterPro" id="IPR013783">
    <property type="entry name" value="Ig-like_fold"/>
</dbReference>
<sequence>MFRLVVGVGLLTGLVLSPVFAARGADKPTKVEIGKRGKAATAFAEVPQVGSGTAFCIHPSGLFVTNEHVVRGARGEITLVLNPTLATQQVLKAKVVRADKNADLALLRVEGAKDLPSLQLGSADGIAELADVVACGFPLGKILATDKKEYPAVSVNAGSVTALRHKGGELQLIQVDVALNRGNSGGPVLDDNGKVIGVVVSGFEGRNINEAIPVNHLNRFLNAPDIAFAPPAVKSAELDKPVEFKAQVASLVPNAPEPDVVLILRTAGSSEAREYPMKAQNGVWTATAAPLSKAPGTRIEVSARFGTGPGAVTGTINDAVLKVAGKPVRLSGTRRIEFNAMKSKVLLADDRTTLEGDVVGLGPTEIDVGGQKVRLDLSKASQLTIQTAEVGTVTAVVVARIGGKELARVEAPVSVRDPVQARVGPADPSSVVITAPPLPGDQIVKKLPDVFTDVVVGGGGRYLIFHMPKLKKLAVFDMNEGRVTKYIPLTEPDIIYTAGLDCVVIGLKKAGKLERWSLTTFELEKSALPPFTEDLKTIVMGHGSNGPLVTNGYCLDPNTFQQLSIVDGKKNARVWVAEARVFASGDGSVFGVWNTHYSPSTSTTFVREGDVIRRYEEGDLMHVIPGPDGKTVFTGKGIASQLLKRGGPDDANYGYCLPAVRGDYFLSLTSAEGGKGGNFTVFLRGVKRPVAKLDTAEHGLGFDGWDREEFGPWKRVFFVPDAKLIAVLPGSNDQVVLHKFDPDAALEKSGLDYLIVSSQPPREAKAGETLTYPIKVKSKNAKVTYQLDSGPKGMEVSAAGVVTWTVPAGATGDQEVILTVRDGAGQEAFHTFTVKVTK</sequence>
<dbReference type="SUPFAM" id="SSF49313">
    <property type="entry name" value="Cadherin-like"/>
    <property type="match status" value="1"/>
</dbReference>
<dbReference type="InterPro" id="IPR015919">
    <property type="entry name" value="Cadherin-like_sf"/>
</dbReference>
<proteinExistence type="predicted"/>
<dbReference type="RefSeq" id="WP_210656753.1">
    <property type="nucleotide sequence ID" value="NZ_JAGKQQ010000001.1"/>
</dbReference>
<dbReference type="Proteomes" id="UP000676565">
    <property type="component" value="Unassembled WGS sequence"/>
</dbReference>
<dbReference type="Gene3D" id="2.60.40.10">
    <property type="entry name" value="Immunoglobulins"/>
    <property type="match status" value="1"/>
</dbReference>
<comment type="caution">
    <text evidence="2">The sequence shown here is derived from an EMBL/GenBank/DDBJ whole genome shotgun (WGS) entry which is preliminary data.</text>
</comment>
<name>A0ABS5BV29_9BACT</name>
<dbReference type="PANTHER" id="PTHR22939">
    <property type="entry name" value="SERINE PROTEASE FAMILY S1C HTRA-RELATED"/>
    <property type="match status" value="1"/>
</dbReference>
<feature type="chain" id="PRO_5045992849" evidence="1">
    <location>
        <begin position="22"/>
        <end position="838"/>
    </location>
</feature>
<dbReference type="InterPro" id="IPR001940">
    <property type="entry name" value="Peptidase_S1C"/>
</dbReference>
<dbReference type="PANTHER" id="PTHR22939:SF129">
    <property type="entry name" value="SERINE PROTEASE HTRA2, MITOCHONDRIAL"/>
    <property type="match status" value="1"/>
</dbReference>
<protein>
    <submittedName>
        <fullName evidence="2">Trypsin-like peptidase domain-containing protein</fullName>
    </submittedName>
</protein>
<reference evidence="2 3" key="1">
    <citation type="submission" date="2021-04" db="EMBL/GenBank/DDBJ databases">
        <authorList>
            <person name="Ivanova A."/>
        </authorList>
    </citation>
    <scope>NUCLEOTIDE SEQUENCE [LARGE SCALE GENOMIC DNA]</scope>
    <source>
        <strain evidence="2 3">G18</strain>
    </source>
</reference>
<evidence type="ECO:0000313" key="2">
    <source>
        <dbReference type="EMBL" id="MBP3957569.1"/>
    </source>
</evidence>
<keyword evidence="3" id="KW-1185">Reference proteome</keyword>
<dbReference type="Gene3D" id="2.40.10.120">
    <property type="match status" value="1"/>
</dbReference>
<dbReference type="SUPFAM" id="SSF50969">
    <property type="entry name" value="YVTN repeat-like/Quinoprotein amine dehydrogenase"/>
    <property type="match status" value="1"/>
</dbReference>
<dbReference type="InterPro" id="IPR009003">
    <property type="entry name" value="Peptidase_S1_PA"/>
</dbReference>
<dbReference type="Pfam" id="PF13365">
    <property type="entry name" value="Trypsin_2"/>
    <property type="match status" value="1"/>
</dbReference>
<dbReference type="InterPro" id="IPR011044">
    <property type="entry name" value="Quino_amine_DH_bsu"/>
</dbReference>
<feature type="signal peptide" evidence="1">
    <location>
        <begin position="1"/>
        <end position="21"/>
    </location>
</feature>
<accession>A0ABS5BV29</accession>
<keyword evidence="1" id="KW-0732">Signal</keyword>
<gene>
    <name evidence="2" type="ORF">J8F10_20160</name>
</gene>
<evidence type="ECO:0000313" key="3">
    <source>
        <dbReference type="Proteomes" id="UP000676565"/>
    </source>
</evidence>
<dbReference type="PRINTS" id="PR00834">
    <property type="entry name" value="PROTEASES2C"/>
</dbReference>